<keyword evidence="3" id="KW-1185">Reference proteome</keyword>
<dbReference type="AlphaFoldDB" id="A0A1T4QHR9"/>
<feature type="region of interest" description="Disordered" evidence="1">
    <location>
        <begin position="1"/>
        <end position="30"/>
    </location>
</feature>
<feature type="compositionally biased region" description="Pro residues" evidence="1">
    <location>
        <begin position="12"/>
        <end position="21"/>
    </location>
</feature>
<organism evidence="2 3">
    <name type="scientific">Marinactinospora thermotolerans DSM 45154</name>
    <dbReference type="NCBI Taxonomy" id="1122192"/>
    <lineage>
        <taxon>Bacteria</taxon>
        <taxon>Bacillati</taxon>
        <taxon>Actinomycetota</taxon>
        <taxon>Actinomycetes</taxon>
        <taxon>Streptosporangiales</taxon>
        <taxon>Nocardiopsidaceae</taxon>
        <taxon>Marinactinospora</taxon>
    </lineage>
</organism>
<dbReference type="RefSeq" id="WP_235000919.1">
    <property type="nucleotide sequence ID" value="NZ_FUWS01000005.1"/>
</dbReference>
<evidence type="ECO:0000313" key="2">
    <source>
        <dbReference type="EMBL" id="SKA03340.1"/>
    </source>
</evidence>
<dbReference type="EMBL" id="FUWS01000005">
    <property type="protein sequence ID" value="SKA03340.1"/>
    <property type="molecule type" value="Genomic_DNA"/>
</dbReference>
<dbReference type="STRING" id="1122192.SAMN02745673_02242"/>
<evidence type="ECO:0000313" key="3">
    <source>
        <dbReference type="Proteomes" id="UP000190637"/>
    </source>
</evidence>
<name>A0A1T4QHR9_9ACTN</name>
<accession>A0A1T4QHR9</accession>
<gene>
    <name evidence="2" type="ORF">SAMN02745673_02242</name>
</gene>
<dbReference type="Proteomes" id="UP000190637">
    <property type="component" value="Unassembled WGS sequence"/>
</dbReference>
<evidence type="ECO:0000256" key="1">
    <source>
        <dbReference type="SAM" id="MobiDB-lite"/>
    </source>
</evidence>
<reference evidence="2 3" key="1">
    <citation type="submission" date="2017-02" db="EMBL/GenBank/DDBJ databases">
        <authorList>
            <person name="Peterson S.W."/>
        </authorList>
    </citation>
    <scope>NUCLEOTIDE SEQUENCE [LARGE SCALE GENOMIC DNA]</scope>
    <source>
        <strain evidence="2 3">DSM 45154</strain>
    </source>
</reference>
<proteinExistence type="predicted"/>
<sequence>MFRAERARRPPRTPVSPPPPVLSALPVTPTGPAERHQLAELASALSGYGVWARVIENGVPFLRVSNPRSFYAVEDVVCERHADSFTFRTSFGVVLGTSRELPRAAVRTAWLVGAIDR</sequence>
<protein>
    <submittedName>
        <fullName evidence="2">Uncharacterized protein</fullName>
    </submittedName>
</protein>